<protein>
    <submittedName>
        <fullName evidence="3">Uncharacterized protein</fullName>
    </submittedName>
</protein>
<evidence type="ECO:0000313" key="4">
    <source>
        <dbReference type="Proteomes" id="UP000707451"/>
    </source>
</evidence>
<comment type="caution">
    <text evidence="3">The sequence shown here is derived from an EMBL/GenBank/DDBJ whole genome shotgun (WGS) entry which is preliminary data.</text>
</comment>
<gene>
    <name evidence="3" type="ORF">KI688_010816</name>
</gene>
<dbReference type="Proteomes" id="UP000707451">
    <property type="component" value="Unassembled WGS sequence"/>
</dbReference>
<sequence>MDGIFPVCYTTIGGYIYTAAYDTRQNRAQARLIVAQSKYYPTSLNNLTWDAIGEVPQDLIRAALFEDYTYNCAWNNDTGTFALLGQTLAKSSMTNTTSRFGIEFSTAFSGGVVSPPTKKKPLPYLEFETDPYRPVDTIVEGRSVLVPVEGVEGAVEKGDGVGNGKVWGGGGWVHAQYNVTSRELLLKTFRYDQMFYEAPQVAWSMDTYGPLVSGRIGPVPGTRDYHLIAHSNTNNKLYMVGSSVVNGTLLVTTLPLNPKNLGKKPLTVAQPERYQGPTIDSDLGKDCDLTHPWSTASAHNSQLFVLCYPKIEAERNKDLQLFLFNGTIFQKIASITLTTISTTDHGPRIVHIPFNPTTDIKASTWAYLSVNFGRRGYVIDLTGFTTGGGIGGTINIDGRAISQPFVLNPENPYLSNDIYKDGARPRIPIAAWVGGFLALLLIILFAVWMVYRHKVRAKEARRREMIANGMDPDMNPETAGGVTRTQHGDDASDALPLYTLRAPSVPFMVQQPTDHSAPTITAVGTAIATATVAATATASAGAPVAATPIPAATPEPSDLPPGYSPDLSTPRNGQQEDTRSVCIESETNSVNTPAVDTALATDASTAQGTTDVPAAVESETITTTPPHPSTTASDNKTNL</sequence>
<name>A0A9P7XWQ6_9FUNG</name>
<keyword evidence="4" id="KW-1185">Reference proteome</keyword>
<dbReference type="EMBL" id="JAHRHY010000006">
    <property type="protein sequence ID" value="KAG9068541.1"/>
    <property type="molecule type" value="Genomic_DNA"/>
</dbReference>
<keyword evidence="2" id="KW-0472">Membrane</keyword>
<feature type="transmembrane region" description="Helical" evidence="2">
    <location>
        <begin position="429"/>
        <end position="451"/>
    </location>
</feature>
<proteinExistence type="predicted"/>
<keyword evidence="2" id="KW-0812">Transmembrane</keyword>
<organism evidence="3 4">
    <name type="scientific">Linnemannia hyalina</name>
    <dbReference type="NCBI Taxonomy" id="64524"/>
    <lineage>
        <taxon>Eukaryota</taxon>
        <taxon>Fungi</taxon>
        <taxon>Fungi incertae sedis</taxon>
        <taxon>Mucoromycota</taxon>
        <taxon>Mortierellomycotina</taxon>
        <taxon>Mortierellomycetes</taxon>
        <taxon>Mortierellales</taxon>
        <taxon>Mortierellaceae</taxon>
        <taxon>Linnemannia</taxon>
    </lineage>
</organism>
<evidence type="ECO:0000313" key="3">
    <source>
        <dbReference type="EMBL" id="KAG9068541.1"/>
    </source>
</evidence>
<feature type="compositionally biased region" description="Polar residues" evidence="1">
    <location>
        <begin position="585"/>
        <end position="594"/>
    </location>
</feature>
<evidence type="ECO:0000256" key="1">
    <source>
        <dbReference type="SAM" id="MobiDB-lite"/>
    </source>
</evidence>
<dbReference type="AlphaFoldDB" id="A0A9P7XWQ6"/>
<feature type="region of interest" description="Disordered" evidence="1">
    <location>
        <begin position="547"/>
        <end position="639"/>
    </location>
</feature>
<accession>A0A9P7XWQ6</accession>
<reference evidence="3" key="1">
    <citation type="submission" date="2021-06" db="EMBL/GenBank/DDBJ databases">
        <title>Genome Sequence of Mortierella hyaline Strain SCG-10, a Cold-Adapted, Nitrate-Reducing Fungus Isolated from Soil in Minnesota, USA.</title>
        <authorList>
            <person name="Aldossari N."/>
        </authorList>
    </citation>
    <scope>NUCLEOTIDE SEQUENCE</scope>
    <source>
        <strain evidence="3">SCG-10</strain>
    </source>
</reference>
<keyword evidence="2" id="KW-1133">Transmembrane helix</keyword>
<feature type="compositionally biased region" description="Pro residues" evidence="1">
    <location>
        <begin position="551"/>
        <end position="563"/>
    </location>
</feature>
<dbReference type="OrthoDB" id="2402369at2759"/>
<evidence type="ECO:0000256" key="2">
    <source>
        <dbReference type="SAM" id="Phobius"/>
    </source>
</evidence>